<gene>
    <name evidence="2" type="ORF">SCLAV_p0662</name>
</gene>
<proteinExistence type="predicted"/>
<dbReference type="eggNOG" id="COG0456">
    <property type="taxonomic scope" value="Bacteria"/>
</dbReference>
<dbReference type="AlphaFoldDB" id="D5SJQ6"/>
<protein>
    <submittedName>
        <fullName evidence="2">Acetyltransferase</fullName>
    </submittedName>
</protein>
<keyword evidence="2" id="KW-0614">Plasmid</keyword>
<evidence type="ECO:0000313" key="2">
    <source>
        <dbReference type="EMBL" id="EFG04149.2"/>
    </source>
</evidence>
<dbReference type="InterPro" id="IPR016181">
    <property type="entry name" value="Acyl_CoA_acyltransferase"/>
</dbReference>
<keyword evidence="3" id="KW-1185">Reference proteome</keyword>
<dbReference type="SUPFAM" id="SSF55729">
    <property type="entry name" value="Acyl-CoA N-acyltransferases (Nat)"/>
    <property type="match status" value="1"/>
</dbReference>
<dbReference type="Pfam" id="PF00583">
    <property type="entry name" value="Acetyltransf_1"/>
    <property type="match status" value="1"/>
</dbReference>
<organism evidence="2 3">
    <name type="scientific">Streptomyces clavuligerus</name>
    <dbReference type="NCBI Taxonomy" id="1901"/>
    <lineage>
        <taxon>Bacteria</taxon>
        <taxon>Bacillati</taxon>
        <taxon>Actinomycetota</taxon>
        <taxon>Actinomycetes</taxon>
        <taxon>Kitasatosporales</taxon>
        <taxon>Streptomycetaceae</taxon>
        <taxon>Streptomyces</taxon>
    </lineage>
</organism>
<dbReference type="GO" id="GO:0016747">
    <property type="term" value="F:acyltransferase activity, transferring groups other than amino-acyl groups"/>
    <property type="evidence" value="ECO:0007669"/>
    <property type="project" value="InterPro"/>
</dbReference>
<dbReference type="InterPro" id="IPR000182">
    <property type="entry name" value="GNAT_dom"/>
</dbReference>
<sequence length="312" mass="32803">MRSDGAVVCDRGMTITLGGPGADGLPKTVGVLREWQHEGAPTQLHPGDLGWFWRSGAAATAAAVRTWTRAGRVLAIGLLDGPGLLRLAIAPGAHRDEELARRLADDITRPERGVLPEGRASVEAPAGALVHEPLSAHGWGTDEPWTPLHRDLGEPVSDSVNEPVGGPVDGPGLRIEVVGPERAHAFTAVHRAAFDGSAFTAEHWHTMAAAPPFADARCLLAHDDRAGPVAAVTVWSAGPGRPGLLEPMGVHREHRHRGHGRAITLAAAAALRDLGSSSALVCTPSANTAAVATYASAGFRRRPETRDRYRNA</sequence>
<accession>D5SJQ6</accession>
<dbReference type="PROSITE" id="PS51186">
    <property type="entry name" value="GNAT"/>
    <property type="match status" value="1"/>
</dbReference>
<evidence type="ECO:0000313" key="3">
    <source>
        <dbReference type="Proteomes" id="UP000002357"/>
    </source>
</evidence>
<dbReference type="Proteomes" id="UP000002357">
    <property type="component" value="Plasmid pSCL4"/>
</dbReference>
<keyword evidence="2" id="KW-0808">Transferase</keyword>
<geneLocation type="plasmid" evidence="2 3">
    <name>pSCL4</name>
</geneLocation>
<name>D5SJQ6_STRCL</name>
<reference evidence="2 3" key="1">
    <citation type="journal article" date="2010" name="Genome Biol. Evol.">
        <title>The sequence of a 1.8-mb bacterial linear plasmid reveals a rich evolutionary reservoir of secondary metabolic pathways.</title>
        <authorList>
            <person name="Medema M.H."/>
            <person name="Trefzer A."/>
            <person name="Kovalchuk A."/>
            <person name="van den Berg M."/>
            <person name="Mueller U."/>
            <person name="Heijne W."/>
            <person name="Wu L."/>
            <person name="Alam M.T."/>
            <person name="Ronning C.M."/>
            <person name="Nierman W.C."/>
            <person name="Bovenberg R.A.L."/>
            <person name="Breitling R."/>
            <person name="Takano E."/>
        </authorList>
    </citation>
    <scope>NUCLEOTIDE SEQUENCE [LARGE SCALE GENOMIC DNA]</scope>
    <source>
        <strain evidence="3">ATCC 27064 / DSM 738 / JCM 4710 / NBRC 13307 / NCIMB 12785 / NRRL 3585 / VKM Ac-602</strain>
        <plasmid evidence="2">pSCL4</plasmid>
    </source>
</reference>
<feature type="domain" description="N-acetyltransferase" evidence="1">
    <location>
        <begin position="173"/>
        <end position="312"/>
    </location>
</feature>
<dbReference type="Gene3D" id="3.40.630.30">
    <property type="match status" value="1"/>
</dbReference>
<dbReference type="EMBL" id="CM000914">
    <property type="protein sequence ID" value="EFG04149.2"/>
    <property type="molecule type" value="Genomic_DNA"/>
</dbReference>
<evidence type="ECO:0000259" key="1">
    <source>
        <dbReference type="PROSITE" id="PS51186"/>
    </source>
</evidence>